<accession>A0AAU2W0M2</accession>
<feature type="compositionally biased region" description="Polar residues" evidence="1">
    <location>
        <begin position="62"/>
        <end position="72"/>
    </location>
</feature>
<dbReference type="AlphaFoldDB" id="A0AAU2W0M2"/>
<organism evidence="2">
    <name type="scientific">Streptomyces sp. NBC_00008</name>
    <dbReference type="NCBI Taxonomy" id="2903610"/>
    <lineage>
        <taxon>Bacteria</taxon>
        <taxon>Bacillati</taxon>
        <taxon>Actinomycetota</taxon>
        <taxon>Actinomycetes</taxon>
        <taxon>Kitasatosporales</taxon>
        <taxon>Streptomycetaceae</taxon>
        <taxon>Streptomyces</taxon>
    </lineage>
</organism>
<reference evidence="2" key="1">
    <citation type="submission" date="2022-10" db="EMBL/GenBank/DDBJ databases">
        <title>The complete genomes of actinobacterial strains from the NBC collection.</title>
        <authorList>
            <person name="Joergensen T.S."/>
            <person name="Alvarez Arevalo M."/>
            <person name="Sterndorff E.B."/>
            <person name="Faurdal D."/>
            <person name="Vuksanovic O."/>
            <person name="Mourched A.-S."/>
            <person name="Charusanti P."/>
            <person name="Shaw S."/>
            <person name="Blin K."/>
            <person name="Weber T."/>
        </authorList>
    </citation>
    <scope>NUCLEOTIDE SEQUENCE</scope>
    <source>
        <strain evidence="2">NBC_00008</strain>
    </source>
</reference>
<evidence type="ECO:0000256" key="1">
    <source>
        <dbReference type="SAM" id="MobiDB-lite"/>
    </source>
</evidence>
<protein>
    <submittedName>
        <fullName evidence="2">Uncharacterized protein</fullName>
    </submittedName>
</protein>
<name>A0AAU2W0M2_9ACTN</name>
<dbReference type="EMBL" id="CP108313">
    <property type="protein sequence ID" value="WTW73403.1"/>
    <property type="molecule type" value="Genomic_DNA"/>
</dbReference>
<evidence type="ECO:0000313" key="2">
    <source>
        <dbReference type="EMBL" id="WTW73403.1"/>
    </source>
</evidence>
<proteinExistence type="predicted"/>
<feature type="region of interest" description="Disordered" evidence="1">
    <location>
        <begin position="52"/>
        <end position="72"/>
    </location>
</feature>
<gene>
    <name evidence="2" type="ORF">OG398_36785</name>
</gene>
<sequence length="213" mass="22469">MFALREVLMRKAGRTPRRPFSGSAPAPGRAAARTASAGLLVAALLLAATAAPSHAGSPPNRSPSAGSRSPSTGPNQVYRYGYSLGFHPFTSPHDVTEQLTGNFWLFPVSGDCPAVIHPADECDLLGGNPVRVEAIGYDSLQIATLPGHDLGDGMHIRFTFASSLGLHCMVVSAWQDRPTPCSERTLCSAASRTGARVLWRVLAETLNISAYAA</sequence>